<reference evidence="5 6" key="1">
    <citation type="submission" date="2018-06" db="EMBL/GenBank/DDBJ databases">
        <authorList>
            <consortium name="Pathogen Informatics"/>
            <person name="Doyle S."/>
        </authorList>
    </citation>
    <scope>NUCLEOTIDE SEQUENCE [LARGE SCALE GENOMIC DNA]</scope>
    <source>
        <strain evidence="5 6">NCTC11997</strain>
    </source>
</reference>
<evidence type="ECO:0000259" key="2">
    <source>
        <dbReference type="Pfam" id="PF03724"/>
    </source>
</evidence>
<feature type="chain" id="PRO_5016797199" evidence="1">
    <location>
        <begin position="24"/>
        <end position="260"/>
    </location>
</feature>
<evidence type="ECO:0000259" key="3">
    <source>
        <dbReference type="Pfam" id="PF14302"/>
    </source>
</evidence>
<dbReference type="InterPro" id="IPR053147">
    <property type="entry name" value="Hsp_HslJ-like"/>
</dbReference>
<dbReference type="OrthoDB" id="7871744at2"/>
<dbReference type="InterPro" id="IPR038670">
    <property type="entry name" value="HslJ-like_sf"/>
</dbReference>
<dbReference type="InterPro" id="IPR005184">
    <property type="entry name" value="DUF306_Meta_HslJ"/>
</dbReference>
<accession>A0A378XDW5</accession>
<dbReference type="Pfam" id="PF14302">
    <property type="entry name" value="DUF4377"/>
    <property type="match status" value="1"/>
</dbReference>
<dbReference type="PANTHER" id="PTHR35535:SF1">
    <property type="entry name" value="HEAT SHOCK PROTEIN HSLJ"/>
    <property type="match status" value="1"/>
</dbReference>
<feature type="domain" description="DUF4377" evidence="3">
    <location>
        <begin position="173"/>
        <end position="256"/>
    </location>
</feature>
<sequence length="260" mass="29100">MRIKQLNKLPTAILLAASLMACAKNIDDTMNKPTTLTAYHWSIDQAINANGHSDAQWLSADSTRTATLSFSKNSLGISGLCNTMGADYRVEGSNIEIARVVSTMMMCADDALMRYERNIGQHLTKASTWQIQDTSNKPTLTLGFEDGSQWILKGTATAETKYGSTGETIFLEVSPETKACNHPLIGDYQCLQVRRIEYSEEGLKQGHGEWQHFYDNIEGYEHTQGVRNVLRIKRYENKNTPADSSSYAYILDMIVESEQH</sequence>
<evidence type="ECO:0000313" key="5">
    <source>
        <dbReference type="EMBL" id="SUA53028.1"/>
    </source>
</evidence>
<dbReference type="STRING" id="1122619.GCA_000373745_00465"/>
<dbReference type="Pfam" id="PF03724">
    <property type="entry name" value="META"/>
    <property type="match status" value="1"/>
</dbReference>
<dbReference type="RefSeq" id="WP_018573641.1">
    <property type="nucleotide sequence ID" value="NZ_CP065725.1"/>
</dbReference>
<dbReference type="EMBL" id="CP065725">
    <property type="protein sequence ID" value="QPT40879.1"/>
    <property type="molecule type" value="Genomic_DNA"/>
</dbReference>
<reference evidence="4 7" key="2">
    <citation type="submission" date="2020-12" db="EMBL/GenBank/DDBJ databases">
        <title>FDA dAtabase for Regulatory Grade micrObial Sequences (FDA-ARGOS): Supporting development and validation of Infectious Disease Dx tests.</title>
        <authorList>
            <person name="Sproer C."/>
            <person name="Gronow S."/>
            <person name="Severitt S."/>
            <person name="Schroder I."/>
            <person name="Tallon L."/>
            <person name="Sadzewicz L."/>
            <person name="Zhao X."/>
            <person name="Boylan J."/>
            <person name="Ott S."/>
            <person name="Bowen H."/>
            <person name="Vavikolanu K."/>
            <person name="Mehta A."/>
            <person name="Aluvathingal J."/>
            <person name="Nadendla S."/>
            <person name="Lowell S."/>
            <person name="Myers T."/>
            <person name="Yan Y."/>
            <person name="Sichtig H."/>
        </authorList>
    </citation>
    <scope>NUCLEOTIDE SEQUENCE [LARGE SCALE GENOMIC DNA]</scope>
    <source>
        <strain evidence="4 7">FDAARGOS_872</strain>
    </source>
</reference>
<dbReference type="InterPro" id="IPR025485">
    <property type="entry name" value="DUF4377"/>
</dbReference>
<keyword evidence="7" id="KW-1185">Reference proteome</keyword>
<keyword evidence="1" id="KW-0732">Signal</keyword>
<evidence type="ECO:0000313" key="6">
    <source>
        <dbReference type="Proteomes" id="UP000254603"/>
    </source>
</evidence>
<dbReference type="Gene3D" id="2.40.128.270">
    <property type="match status" value="1"/>
</dbReference>
<evidence type="ECO:0000313" key="4">
    <source>
        <dbReference type="EMBL" id="QPT40879.1"/>
    </source>
</evidence>
<gene>
    <name evidence="4" type="ORF">I6G29_04770</name>
    <name evidence="5" type="ORF">NCTC11997_01005</name>
</gene>
<dbReference type="PANTHER" id="PTHR35535">
    <property type="entry name" value="HEAT SHOCK PROTEIN HSLJ"/>
    <property type="match status" value="1"/>
</dbReference>
<dbReference type="Proteomes" id="UP000594903">
    <property type="component" value="Chromosome"/>
</dbReference>
<feature type="domain" description="DUF306" evidence="2">
    <location>
        <begin position="60"/>
        <end position="148"/>
    </location>
</feature>
<evidence type="ECO:0000313" key="7">
    <source>
        <dbReference type="Proteomes" id="UP000594903"/>
    </source>
</evidence>
<dbReference type="EMBL" id="UGSB01000001">
    <property type="protein sequence ID" value="SUA53028.1"/>
    <property type="molecule type" value="Genomic_DNA"/>
</dbReference>
<protein>
    <submittedName>
        <fullName evidence="5">Heat-inducible protein</fullName>
    </submittedName>
    <submittedName>
        <fullName evidence="4">META and DUF4377 domain-containing protein</fullName>
    </submittedName>
</protein>
<dbReference type="PROSITE" id="PS51257">
    <property type="entry name" value="PROKAR_LIPOPROTEIN"/>
    <property type="match status" value="1"/>
</dbReference>
<dbReference type="Proteomes" id="UP000254603">
    <property type="component" value="Unassembled WGS sequence"/>
</dbReference>
<name>A0A378XDW5_9BURK</name>
<feature type="signal peptide" evidence="1">
    <location>
        <begin position="1"/>
        <end position="23"/>
    </location>
</feature>
<dbReference type="AlphaFoldDB" id="A0A378XDW5"/>
<proteinExistence type="predicted"/>
<evidence type="ECO:0000256" key="1">
    <source>
        <dbReference type="SAM" id="SignalP"/>
    </source>
</evidence>
<organism evidence="5 6">
    <name type="scientific">Oligella ureolytica</name>
    <dbReference type="NCBI Taxonomy" id="90244"/>
    <lineage>
        <taxon>Bacteria</taxon>
        <taxon>Pseudomonadati</taxon>
        <taxon>Pseudomonadota</taxon>
        <taxon>Betaproteobacteria</taxon>
        <taxon>Burkholderiales</taxon>
        <taxon>Alcaligenaceae</taxon>
        <taxon>Oligella</taxon>
    </lineage>
</organism>